<dbReference type="PANTHER" id="PTHR12149:SF8">
    <property type="entry name" value="PROTEIN-RIBULOSAMINE 3-KINASE"/>
    <property type="match status" value="1"/>
</dbReference>
<dbReference type="Gene3D" id="3.90.1200.10">
    <property type="match status" value="1"/>
</dbReference>
<proteinExistence type="predicted"/>
<dbReference type="InterPro" id="IPR011009">
    <property type="entry name" value="Kinase-like_dom_sf"/>
</dbReference>
<evidence type="ECO:0000313" key="3">
    <source>
        <dbReference type="EMBL" id="CAD8823031.1"/>
    </source>
</evidence>
<organism evidence="3">
    <name type="scientific">Timspurckia oligopyrenoides</name>
    <dbReference type="NCBI Taxonomy" id="708627"/>
    <lineage>
        <taxon>Eukaryota</taxon>
        <taxon>Rhodophyta</taxon>
        <taxon>Bangiophyceae</taxon>
        <taxon>Porphyridiales</taxon>
        <taxon>Porphyridiaceae</taxon>
        <taxon>Timspurckia</taxon>
    </lineage>
</organism>
<evidence type="ECO:0000256" key="1">
    <source>
        <dbReference type="ARBA" id="ARBA00011961"/>
    </source>
</evidence>
<sequence length="388" mass="43210">MVMEQKRELDSVSNLFFVGGLQCVTNSKLGHQHQRNQSLCLTLNRSEFVCAGYHFGVILHQKNKAAHSFQSSGSRHSSPVKMGLGSMLGNKEPDEITLWIENNLDFGKVTERSGGASSSWASSSTITTESGVKLFVKTSSDGPSSMFEGEAKGLQAMQATGTLKIPTVYHCGPYSTPFGGNGSFIVMEYLELGGRMSQRELGEKLARMHLAEPLAEEARQGKFGFPVDNTIGGTFQPNGWMDSWLEFLVERRLRHQAKLSRDSQMQDLTEKVCERILNGDFFDGVGDIQPSILHGDLWSGNVSGCKGQPVIFDPACYYGHHEAEFGMDWCASFSGDFWEAYNKLIPRKPGYKERHQIYTAYHYMNHYNLFGGGYYQSAISILKSLVSR</sequence>
<dbReference type="GO" id="GO:0102193">
    <property type="term" value="F:protein-ribulosamine 3-kinase activity"/>
    <property type="evidence" value="ECO:0007669"/>
    <property type="project" value="UniProtKB-EC"/>
</dbReference>
<protein>
    <recommendedName>
        <fullName evidence="1">protein-ribulosamine 3-kinase</fullName>
        <ecNumber evidence="1">2.7.1.172</ecNumber>
    </recommendedName>
</protein>
<name>A0A7S0ZIW0_9RHOD</name>
<dbReference type="Pfam" id="PF03881">
    <property type="entry name" value="Fructosamin_kin"/>
    <property type="match status" value="1"/>
</dbReference>
<comment type="catalytic activity">
    <reaction evidence="2">
        <text>N(6)-D-ribulosyl-L-lysyl-[protein] + ATP = N(6)-(3-O-phospho-D-ribulosyl)-L-lysyl-[protein] + ADP + H(+)</text>
        <dbReference type="Rhea" id="RHEA:48432"/>
        <dbReference type="Rhea" id="RHEA-COMP:12103"/>
        <dbReference type="Rhea" id="RHEA-COMP:12104"/>
        <dbReference type="ChEBI" id="CHEBI:15378"/>
        <dbReference type="ChEBI" id="CHEBI:30616"/>
        <dbReference type="ChEBI" id="CHEBI:90418"/>
        <dbReference type="ChEBI" id="CHEBI:90420"/>
        <dbReference type="ChEBI" id="CHEBI:456216"/>
        <dbReference type="EC" id="2.7.1.172"/>
    </reaction>
    <physiologicalReaction direction="left-to-right" evidence="2">
        <dbReference type="Rhea" id="RHEA:48433"/>
    </physiologicalReaction>
</comment>
<dbReference type="PANTHER" id="PTHR12149">
    <property type="entry name" value="FRUCTOSAMINE 3 KINASE-RELATED PROTEIN"/>
    <property type="match status" value="1"/>
</dbReference>
<reference evidence="3" key="1">
    <citation type="submission" date="2021-01" db="EMBL/GenBank/DDBJ databases">
        <authorList>
            <person name="Corre E."/>
            <person name="Pelletier E."/>
            <person name="Niang G."/>
            <person name="Scheremetjew M."/>
            <person name="Finn R."/>
            <person name="Kale V."/>
            <person name="Holt S."/>
            <person name="Cochrane G."/>
            <person name="Meng A."/>
            <person name="Brown T."/>
            <person name="Cohen L."/>
        </authorList>
    </citation>
    <scope>NUCLEOTIDE SEQUENCE</scope>
    <source>
        <strain evidence="3">CCMP3278</strain>
    </source>
</reference>
<evidence type="ECO:0000256" key="2">
    <source>
        <dbReference type="ARBA" id="ARBA00048655"/>
    </source>
</evidence>
<dbReference type="InterPro" id="IPR016477">
    <property type="entry name" value="Fructo-/Ketosamine-3-kinase"/>
</dbReference>
<dbReference type="EC" id="2.7.1.172" evidence="1"/>
<dbReference type="SUPFAM" id="SSF56112">
    <property type="entry name" value="Protein kinase-like (PK-like)"/>
    <property type="match status" value="1"/>
</dbReference>
<dbReference type="EMBL" id="HBFP01010340">
    <property type="protein sequence ID" value="CAD8823031.1"/>
    <property type="molecule type" value="Transcribed_RNA"/>
</dbReference>
<accession>A0A7S0ZIW0</accession>
<dbReference type="Gene3D" id="3.30.200.20">
    <property type="entry name" value="Phosphorylase Kinase, domain 1"/>
    <property type="match status" value="1"/>
</dbReference>
<dbReference type="AlphaFoldDB" id="A0A7S0ZIW0"/>
<gene>
    <name evidence="3" type="ORF">TOLI1172_LOCUS7427</name>
</gene>